<feature type="domain" description="Serine aminopeptidase S33" evidence="1">
    <location>
        <begin position="55"/>
        <end position="202"/>
    </location>
</feature>
<keyword evidence="2" id="KW-0378">Hydrolase</keyword>
<protein>
    <submittedName>
        <fullName evidence="2">Alpha/beta fold hydrolase</fullName>
    </submittedName>
</protein>
<dbReference type="EMBL" id="JBHLZU010000004">
    <property type="protein sequence ID" value="MFB9903299.1"/>
    <property type="molecule type" value="Genomic_DNA"/>
</dbReference>
<name>A0ABV5ZUF8_9PSEU</name>
<keyword evidence="3" id="KW-1185">Reference proteome</keyword>
<comment type="caution">
    <text evidence="2">The sequence shown here is derived from an EMBL/GenBank/DDBJ whole genome shotgun (WGS) entry which is preliminary data.</text>
</comment>
<dbReference type="InterPro" id="IPR029058">
    <property type="entry name" value="AB_hydrolase_fold"/>
</dbReference>
<dbReference type="GO" id="GO:0016787">
    <property type="term" value="F:hydrolase activity"/>
    <property type="evidence" value="ECO:0007669"/>
    <property type="project" value="UniProtKB-KW"/>
</dbReference>
<dbReference type="InterPro" id="IPR022742">
    <property type="entry name" value="Hydrolase_4"/>
</dbReference>
<evidence type="ECO:0000313" key="2">
    <source>
        <dbReference type="EMBL" id="MFB9903299.1"/>
    </source>
</evidence>
<organism evidence="2 3">
    <name type="scientific">Allokutzneria oryzae</name>
    <dbReference type="NCBI Taxonomy" id="1378989"/>
    <lineage>
        <taxon>Bacteria</taxon>
        <taxon>Bacillati</taxon>
        <taxon>Actinomycetota</taxon>
        <taxon>Actinomycetes</taxon>
        <taxon>Pseudonocardiales</taxon>
        <taxon>Pseudonocardiaceae</taxon>
        <taxon>Allokutzneria</taxon>
    </lineage>
</organism>
<dbReference type="Proteomes" id="UP001589693">
    <property type="component" value="Unassembled WGS sequence"/>
</dbReference>
<gene>
    <name evidence="2" type="ORF">ACFFQA_05045</name>
</gene>
<evidence type="ECO:0000313" key="3">
    <source>
        <dbReference type="Proteomes" id="UP001589693"/>
    </source>
</evidence>
<evidence type="ECO:0000259" key="1">
    <source>
        <dbReference type="Pfam" id="PF12146"/>
    </source>
</evidence>
<dbReference type="RefSeq" id="WP_377850432.1">
    <property type="nucleotide sequence ID" value="NZ_JBHLZU010000004.1"/>
</dbReference>
<dbReference type="Gene3D" id="3.40.50.1820">
    <property type="entry name" value="alpha/beta hydrolase"/>
    <property type="match status" value="1"/>
</dbReference>
<accession>A0ABV5ZUF8</accession>
<sequence length="235" mass="23890">MTLTPSPSGPRAVLLPGSGSDDEFVRAVFEGPLAALGVTLIAPGPGLPEQHASALAEAAEAGPVLAGGISLGAHLAANWALRNPDRCTGLLLAMPAWNGRPGEAVAAVAARLSAAAVDELGLEEALDRACQGVEPWLAAELRRSWHRHGDNLPEVLRATASSTAPTLEDLAAVTVPTGLVGCVDDPLHPMSVAAQWHAAMPRSALGVSTLSALGADRESLGRAAVLAFLRAGGRP</sequence>
<dbReference type="SUPFAM" id="SSF53474">
    <property type="entry name" value="alpha/beta-Hydrolases"/>
    <property type="match status" value="1"/>
</dbReference>
<proteinExistence type="predicted"/>
<dbReference type="Pfam" id="PF12146">
    <property type="entry name" value="Hydrolase_4"/>
    <property type="match status" value="1"/>
</dbReference>
<reference evidence="2 3" key="1">
    <citation type="submission" date="2024-09" db="EMBL/GenBank/DDBJ databases">
        <authorList>
            <person name="Sun Q."/>
            <person name="Mori K."/>
        </authorList>
    </citation>
    <scope>NUCLEOTIDE SEQUENCE [LARGE SCALE GENOMIC DNA]</scope>
    <source>
        <strain evidence="2 3">TBRC 7907</strain>
    </source>
</reference>